<dbReference type="Proteomes" id="UP000095767">
    <property type="component" value="Unassembled WGS sequence"/>
</dbReference>
<keyword evidence="1" id="KW-1133">Transmembrane helix</keyword>
<evidence type="ECO:0000313" key="2">
    <source>
        <dbReference type="EMBL" id="OEL17755.1"/>
    </source>
</evidence>
<keyword evidence="1" id="KW-0472">Membrane</keyword>
<accession>A0A1E5UY90</accession>
<protein>
    <submittedName>
        <fullName evidence="2">Uncharacterized protein</fullName>
    </submittedName>
</protein>
<sequence length="76" mass="9260">MVSSYRSLLLIYQFKFTLFLLFLVFLRSFFFFPYLKELYLVRAEEFSRSLACFLETMFVCWFWNILLPVNSSCLPL</sequence>
<feature type="transmembrane region" description="Helical" evidence="1">
    <location>
        <begin position="12"/>
        <end position="34"/>
    </location>
</feature>
<feature type="transmembrane region" description="Helical" evidence="1">
    <location>
        <begin position="46"/>
        <end position="66"/>
    </location>
</feature>
<name>A0A1E5UY90_9POAL</name>
<proteinExistence type="predicted"/>
<keyword evidence="3" id="KW-1185">Reference proteome</keyword>
<dbReference type="EMBL" id="LWDX02058855">
    <property type="protein sequence ID" value="OEL17755.1"/>
    <property type="molecule type" value="Genomic_DNA"/>
</dbReference>
<comment type="caution">
    <text evidence="2">The sequence shown here is derived from an EMBL/GenBank/DDBJ whole genome shotgun (WGS) entry which is preliminary data.</text>
</comment>
<organism evidence="2 3">
    <name type="scientific">Dichanthelium oligosanthes</name>
    <dbReference type="NCBI Taxonomy" id="888268"/>
    <lineage>
        <taxon>Eukaryota</taxon>
        <taxon>Viridiplantae</taxon>
        <taxon>Streptophyta</taxon>
        <taxon>Embryophyta</taxon>
        <taxon>Tracheophyta</taxon>
        <taxon>Spermatophyta</taxon>
        <taxon>Magnoliopsida</taxon>
        <taxon>Liliopsida</taxon>
        <taxon>Poales</taxon>
        <taxon>Poaceae</taxon>
        <taxon>PACMAD clade</taxon>
        <taxon>Panicoideae</taxon>
        <taxon>Panicodae</taxon>
        <taxon>Paniceae</taxon>
        <taxon>Dichantheliinae</taxon>
        <taxon>Dichanthelium</taxon>
    </lineage>
</organism>
<evidence type="ECO:0000256" key="1">
    <source>
        <dbReference type="SAM" id="Phobius"/>
    </source>
</evidence>
<evidence type="ECO:0000313" key="3">
    <source>
        <dbReference type="Proteomes" id="UP000095767"/>
    </source>
</evidence>
<dbReference type="AlphaFoldDB" id="A0A1E5UY90"/>
<gene>
    <name evidence="2" type="ORF">BAE44_0021227</name>
</gene>
<keyword evidence="1" id="KW-0812">Transmembrane</keyword>
<reference evidence="2 3" key="1">
    <citation type="submission" date="2016-09" db="EMBL/GenBank/DDBJ databases">
        <title>The draft genome of Dichanthelium oligosanthes: A C3 panicoid grass species.</title>
        <authorList>
            <person name="Studer A.J."/>
            <person name="Schnable J.C."/>
            <person name="Brutnell T.P."/>
        </authorList>
    </citation>
    <scope>NUCLEOTIDE SEQUENCE [LARGE SCALE GENOMIC DNA]</scope>
    <source>
        <strain evidence="3">cv. Kellogg 1175</strain>
        <tissue evidence="2">Leaf</tissue>
    </source>
</reference>